<accession>A0AAU2VTF7</accession>
<sequence length="124" mass="13466">MAVVERIESPVGEGVVVWRTREEGGRRSGPPTAPVYMATAVFVPSGEEELPPCETASADQLSILLQETERLDDEHWRCLVGFLVPELALPHMWPGAALLVLEGPRTVAHVLIETLLGKGDTSRA</sequence>
<gene>
    <name evidence="1" type="ORF">OG398_22960</name>
</gene>
<name>A0AAU2VTF7_9ACTN</name>
<protein>
    <submittedName>
        <fullName evidence="1">Uncharacterized protein</fullName>
    </submittedName>
</protein>
<dbReference type="AlphaFoldDB" id="A0AAU2VTF7"/>
<organism evidence="1">
    <name type="scientific">Streptomyces sp. NBC_00008</name>
    <dbReference type="NCBI Taxonomy" id="2903610"/>
    <lineage>
        <taxon>Bacteria</taxon>
        <taxon>Bacillati</taxon>
        <taxon>Actinomycetota</taxon>
        <taxon>Actinomycetes</taxon>
        <taxon>Kitasatosporales</taxon>
        <taxon>Streptomycetaceae</taxon>
        <taxon>Streptomyces</taxon>
    </lineage>
</organism>
<evidence type="ECO:0000313" key="1">
    <source>
        <dbReference type="EMBL" id="WTW70919.1"/>
    </source>
</evidence>
<dbReference type="EMBL" id="CP108313">
    <property type="protein sequence ID" value="WTW70919.1"/>
    <property type="molecule type" value="Genomic_DNA"/>
</dbReference>
<reference evidence="1" key="1">
    <citation type="submission" date="2022-10" db="EMBL/GenBank/DDBJ databases">
        <title>The complete genomes of actinobacterial strains from the NBC collection.</title>
        <authorList>
            <person name="Joergensen T.S."/>
            <person name="Alvarez Arevalo M."/>
            <person name="Sterndorff E.B."/>
            <person name="Faurdal D."/>
            <person name="Vuksanovic O."/>
            <person name="Mourched A.-S."/>
            <person name="Charusanti P."/>
            <person name="Shaw S."/>
            <person name="Blin K."/>
            <person name="Weber T."/>
        </authorList>
    </citation>
    <scope>NUCLEOTIDE SEQUENCE</scope>
    <source>
        <strain evidence="1">NBC_00008</strain>
    </source>
</reference>
<proteinExistence type="predicted"/>